<dbReference type="RefSeq" id="WP_114206923.1">
    <property type="nucleotide sequence ID" value="NZ_CP030840.1"/>
</dbReference>
<organism evidence="1 2">
    <name type="scientific">Acidisarcina polymorpha</name>
    <dbReference type="NCBI Taxonomy" id="2211140"/>
    <lineage>
        <taxon>Bacteria</taxon>
        <taxon>Pseudomonadati</taxon>
        <taxon>Acidobacteriota</taxon>
        <taxon>Terriglobia</taxon>
        <taxon>Terriglobales</taxon>
        <taxon>Acidobacteriaceae</taxon>
        <taxon>Acidisarcina</taxon>
    </lineage>
</organism>
<dbReference type="InterPro" id="IPR021266">
    <property type="entry name" value="Kdo_hydroxlase"/>
</dbReference>
<gene>
    <name evidence="1" type="ORF">ACPOL_2150</name>
</gene>
<dbReference type="KEGG" id="abas:ACPOL_2150"/>
<dbReference type="EMBL" id="CP030840">
    <property type="protein sequence ID" value="AXC11474.1"/>
    <property type="molecule type" value="Genomic_DNA"/>
</dbReference>
<reference evidence="1 2" key="1">
    <citation type="journal article" date="2018" name="Front. Microbiol.">
        <title>Hydrolytic Capabilities as a Key to Environmental Success: Chitinolytic and Cellulolytic Acidobacteria From Acidic Sub-arctic Soils and Boreal Peatlands.</title>
        <authorList>
            <person name="Belova S.E."/>
            <person name="Ravin N.V."/>
            <person name="Pankratov T.A."/>
            <person name="Rakitin A.L."/>
            <person name="Ivanova A.A."/>
            <person name="Beletsky A.V."/>
            <person name="Mardanov A.V."/>
            <person name="Sinninghe Damste J.S."/>
            <person name="Dedysh S.N."/>
        </authorList>
    </citation>
    <scope>NUCLEOTIDE SEQUENCE [LARGE SCALE GENOMIC DNA]</scope>
    <source>
        <strain evidence="1 2">SBC82</strain>
    </source>
</reference>
<evidence type="ECO:0008006" key="3">
    <source>
        <dbReference type="Google" id="ProtNLM"/>
    </source>
</evidence>
<proteinExistence type="predicted"/>
<sequence length="309" mass="34136">MGLVTIPVESLVDGRRPSSEAQALDWCSRLEAGEILFFPQSPIVFAPGDIDFLLGQQQTDSSLHKNIAYKPAIDALSGVDTKTANAAAVARLQGVMRFYSHAAAEFLGDFLTPYARRWKLDYASFRPQEEQGRDLALRKRNDLLHTDAFPTRPTHGARILRFFNNINPTRTRAWVVGEPFPSLVKQFAPRDIALPAAESGASRAAKSLARGVGLAAAIPSLKRSPYDDFMMRFHNFLKENAAYQANCDKQAIQFPPGSSWMVYTDTVPHAVLTGQYALEQTFLVAPEAMVRPEASPLRVLETMAGVELV</sequence>
<evidence type="ECO:0000313" key="1">
    <source>
        <dbReference type="EMBL" id="AXC11474.1"/>
    </source>
</evidence>
<name>A0A2Z5FY81_9BACT</name>
<dbReference type="Proteomes" id="UP000253606">
    <property type="component" value="Chromosome"/>
</dbReference>
<dbReference type="AlphaFoldDB" id="A0A2Z5FY81"/>
<accession>A0A2Z5FY81</accession>
<dbReference type="OrthoDB" id="21302at2"/>
<evidence type="ECO:0000313" key="2">
    <source>
        <dbReference type="Proteomes" id="UP000253606"/>
    </source>
</evidence>
<protein>
    <recommendedName>
        <fullName evidence="3">3-deoxy-D-manno-oct-2-ulosonic acid (Kdo) hydroxylase</fullName>
    </recommendedName>
</protein>
<dbReference type="Pfam" id="PF11004">
    <property type="entry name" value="Kdo_hydroxy"/>
    <property type="match status" value="1"/>
</dbReference>
<keyword evidence="2" id="KW-1185">Reference proteome</keyword>